<proteinExistence type="predicted"/>
<name>A0ABU1EGQ1_9CLOT</name>
<evidence type="ECO:0000259" key="4">
    <source>
        <dbReference type="Pfam" id="PF13229"/>
    </source>
</evidence>
<feature type="repeat" description="Cell wall-binding" evidence="2">
    <location>
        <begin position="47"/>
        <end position="66"/>
    </location>
</feature>
<dbReference type="Pfam" id="PF13229">
    <property type="entry name" value="Beta_helix"/>
    <property type="match status" value="1"/>
</dbReference>
<keyword evidence="3" id="KW-0732">Signal</keyword>
<dbReference type="Gene3D" id="2.160.20.10">
    <property type="entry name" value="Single-stranded right-handed beta-helix, Pectin lyase-like"/>
    <property type="match status" value="1"/>
</dbReference>
<feature type="signal peptide" evidence="3">
    <location>
        <begin position="1"/>
        <end position="23"/>
    </location>
</feature>
<dbReference type="Pfam" id="PF19127">
    <property type="entry name" value="Choline_bind_3"/>
    <property type="match status" value="1"/>
</dbReference>
<dbReference type="SUPFAM" id="SSF69360">
    <property type="entry name" value="Cell wall binding repeat"/>
    <property type="match status" value="1"/>
</dbReference>
<accession>A0ABU1EGQ1</accession>
<organism evidence="5 6">
    <name type="scientific">Clostridium aquiflavi</name>
    <dbReference type="NCBI Taxonomy" id="3073603"/>
    <lineage>
        <taxon>Bacteria</taxon>
        <taxon>Bacillati</taxon>
        <taxon>Bacillota</taxon>
        <taxon>Clostridia</taxon>
        <taxon>Eubacteriales</taxon>
        <taxon>Clostridiaceae</taxon>
        <taxon>Clostridium</taxon>
    </lineage>
</organism>
<gene>
    <name evidence="5" type="ORF">RGC78_08665</name>
</gene>
<dbReference type="InterPro" id="IPR011050">
    <property type="entry name" value="Pectin_lyase_fold/virulence"/>
</dbReference>
<reference evidence="5 6" key="1">
    <citation type="submission" date="2023-09" db="EMBL/GenBank/DDBJ databases">
        <authorList>
            <person name="Zhai L."/>
        </authorList>
    </citation>
    <scope>NUCLEOTIDE SEQUENCE [LARGE SCALE GENOMIC DNA]</scope>
    <source>
        <strain evidence="5 6">5 N-1</strain>
    </source>
</reference>
<dbReference type="Gene3D" id="2.10.270.10">
    <property type="entry name" value="Cholin Binding"/>
    <property type="match status" value="1"/>
</dbReference>
<feature type="chain" id="PRO_5045842639" evidence="3">
    <location>
        <begin position="24"/>
        <end position="409"/>
    </location>
</feature>
<dbReference type="RefSeq" id="WP_252226178.1">
    <property type="nucleotide sequence ID" value="NZ_JAVJAN010000020.1"/>
</dbReference>
<protein>
    <submittedName>
        <fullName evidence="5">Right-handed parallel beta-helix repeat-containing protein</fullName>
    </submittedName>
</protein>
<evidence type="ECO:0000313" key="5">
    <source>
        <dbReference type="EMBL" id="MDR5587540.1"/>
    </source>
</evidence>
<dbReference type="InterPro" id="IPR018337">
    <property type="entry name" value="Cell_wall/Cho-bd_repeat"/>
</dbReference>
<dbReference type="InterPro" id="IPR039448">
    <property type="entry name" value="Beta_helix"/>
</dbReference>
<evidence type="ECO:0000256" key="3">
    <source>
        <dbReference type="SAM" id="SignalP"/>
    </source>
</evidence>
<evidence type="ECO:0000313" key="6">
    <source>
        <dbReference type="Proteomes" id="UP001256646"/>
    </source>
</evidence>
<keyword evidence="1" id="KW-0677">Repeat</keyword>
<dbReference type="Proteomes" id="UP001256646">
    <property type="component" value="Unassembled WGS sequence"/>
</dbReference>
<dbReference type="InterPro" id="IPR012334">
    <property type="entry name" value="Pectin_lyas_fold"/>
</dbReference>
<dbReference type="SUPFAM" id="SSF51126">
    <property type="entry name" value="Pectin lyase-like"/>
    <property type="match status" value="1"/>
</dbReference>
<keyword evidence="6" id="KW-1185">Reference proteome</keyword>
<dbReference type="EMBL" id="JAVJAN010000020">
    <property type="protein sequence ID" value="MDR5587540.1"/>
    <property type="molecule type" value="Genomic_DNA"/>
</dbReference>
<evidence type="ECO:0000256" key="1">
    <source>
        <dbReference type="ARBA" id="ARBA00022737"/>
    </source>
</evidence>
<sequence length="409" mass="45013">MKKLKLIKVISSLLIAASVLAFAPIGASAAWKQDSNGWWYTEDNSYAKGWDVIDGKWYYFESSGYMAHDTTIDGYKLGSDGALSANRIPVSTITQWTTSTNAESTSSINTSKDEMVEVTVENAKELVNAIGSNKRIILKPGVYNLSNIKQVNNIDNSVIWKNVYDGKELNIQNIHDLTIEGMGPGQVEINIDSRYAEIMNFNNVSNVTIKNIIAGHTPEPYHCNAGVLSFHNSTDISIMNSELYGCGSVGLSLGNVKGLNASKCIIDHCSFEALRINGCEDIKFTENKIIDHEAYGNIIDISGSKDIIFEKCELSGNNNFEYGFIGVSGADLPYHEGSNVLLDKCIIKNNSRSSDTDFNVGKTCFFSCGKSSKITVKDSEVSGNKCDYLKDSSESVKFENCTFNNNVWR</sequence>
<evidence type="ECO:0000256" key="2">
    <source>
        <dbReference type="PROSITE-ProRule" id="PRU00591"/>
    </source>
</evidence>
<comment type="caution">
    <text evidence="5">The sequence shown here is derived from an EMBL/GenBank/DDBJ whole genome shotgun (WGS) entry which is preliminary data.</text>
</comment>
<feature type="domain" description="Right handed beta helix" evidence="4">
    <location>
        <begin position="229"/>
        <end position="403"/>
    </location>
</feature>
<dbReference type="PROSITE" id="PS51170">
    <property type="entry name" value="CW"/>
    <property type="match status" value="1"/>
</dbReference>